<dbReference type="InterPro" id="IPR024529">
    <property type="entry name" value="ECF_trnsprt_substrate-spec"/>
</dbReference>
<dbReference type="RefSeq" id="WP_057907149.1">
    <property type="nucleotide sequence ID" value="NZ_AYYZ01000030.1"/>
</dbReference>
<keyword evidence="1" id="KW-0472">Membrane</keyword>
<proteinExistence type="predicted"/>
<dbReference type="Gene3D" id="1.10.1760.20">
    <property type="match status" value="1"/>
</dbReference>
<dbReference type="NCBIfam" id="TIGR04518">
    <property type="entry name" value="ECF_S_folT_fam"/>
    <property type="match status" value="1"/>
</dbReference>
<evidence type="ECO:0000313" key="3">
    <source>
        <dbReference type="Proteomes" id="UP000051291"/>
    </source>
</evidence>
<feature type="transmembrane region" description="Helical" evidence="1">
    <location>
        <begin position="80"/>
        <end position="101"/>
    </location>
</feature>
<dbReference type="AlphaFoldDB" id="A0A0R1ZB22"/>
<keyword evidence="1" id="KW-1133">Transmembrane helix</keyword>
<gene>
    <name evidence="2" type="ORF">FC64_GL001319</name>
</gene>
<comment type="caution">
    <text evidence="2">The sequence shown here is derived from an EMBL/GenBank/DDBJ whole genome shotgun (WGS) entry which is preliminary data.</text>
</comment>
<feature type="transmembrane region" description="Helical" evidence="1">
    <location>
        <begin position="42"/>
        <end position="68"/>
    </location>
</feature>
<dbReference type="STRING" id="1423820.FC64_GL001319"/>
<protein>
    <submittedName>
        <fullName evidence="2">Uncharacterized protein</fullName>
    </submittedName>
</protein>
<dbReference type="Pfam" id="PF12822">
    <property type="entry name" value="ECF_trnsprt"/>
    <property type="match status" value="1"/>
</dbReference>
<dbReference type="GO" id="GO:0022857">
    <property type="term" value="F:transmembrane transporter activity"/>
    <property type="evidence" value="ECO:0007669"/>
    <property type="project" value="InterPro"/>
</dbReference>
<keyword evidence="1" id="KW-0812">Transmembrane</keyword>
<evidence type="ECO:0000256" key="1">
    <source>
        <dbReference type="SAM" id="Phobius"/>
    </source>
</evidence>
<name>A0A0R1ZB22_9LACO</name>
<dbReference type="PATRIC" id="fig|1423820.4.peg.1345"/>
<dbReference type="InterPro" id="IPR030949">
    <property type="entry name" value="ECF_S_folate_fam"/>
</dbReference>
<keyword evidence="3" id="KW-1185">Reference proteome</keyword>
<sequence length="180" mass="19872">MKKLSWKSPKLNVRNITLSALLIAIQIVLNKIAIGDPAVFKIGIGFIGTALIGYLTGPWLGGVILVLVDIISNTVFSSGGVFFPGFTFSAFISGIIAGVFLYHQKITWQRIFLYEFIQILISNVIFTTLWVYILSMTSPHHMTLTALLAVRLPKEIISWPIQAVVDLLILKAVSKTKIAK</sequence>
<feature type="transmembrane region" description="Helical" evidence="1">
    <location>
        <begin position="12"/>
        <end position="30"/>
    </location>
</feature>
<dbReference type="Proteomes" id="UP000051291">
    <property type="component" value="Unassembled WGS sequence"/>
</dbReference>
<accession>A0A0R1ZB22</accession>
<dbReference type="EMBL" id="AYYZ01000030">
    <property type="protein sequence ID" value="KRM51509.1"/>
    <property type="molecule type" value="Genomic_DNA"/>
</dbReference>
<feature type="transmembrane region" description="Helical" evidence="1">
    <location>
        <begin position="113"/>
        <end position="136"/>
    </location>
</feature>
<evidence type="ECO:0000313" key="2">
    <source>
        <dbReference type="EMBL" id="KRM51509.1"/>
    </source>
</evidence>
<reference evidence="2 3" key="1">
    <citation type="journal article" date="2015" name="Genome Announc.">
        <title>Expanding the biotechnology potential of lactobacilli through comparative genomics of 213 strains and associated genera.</title>
        <authorList>
            <person name="Sun Z."/>
            <person name="Harris H.M."/>
            <person name="McCann A."/>
            <person name="Guo C."/>
            <person name="Argimon S."/>
            <person name="Zhang W."/>
            <person name="Yang X."/>
            <person name="Jeffery I.B."/>
            <person name="Cooney J.C."/>
            <person name="Kagawa T.F."/>
            <person name="Liu W."/>
            <person name="Song Y."/>
            <person name="Salvetti E."/>
            <person name="Wrobel A."/>
            <person name="Rasinkangas P."/>
            <person name="Parkhill J."/>
            <person name="Rea M.C."/>
            <person name="O'Sullivan O."/>
            <person name="Ritari J."/>
            <person name="Douillard F.P."/>
            <person name="Paul Ross R."/>
            <person name="Yang R."/>
            <person name="Briner A.E."/>
            <person name="Felis G.E."/>
            <person name="de Vos W.M."/>
            <person name="Barrangou R."/>
            <person name="Klaenhammer T.R."/>
            <person name="Caufield P.W."/>
            <person name="Cui Y."/>
            <person name="Zhang H."/>
            <person name="O'Toole P.W."/>
        </authorList>
    </citation>
    <scope>NUCLEOTIDE SEQUENCE [LARGE SCALE GENOMIC DNA]</scope>
    <source>
        <strain evidence="2 3">DSM 20653</strain>
    </source>
</reference>
<organism evidence="2 3">
    <name type="scientific">Ligilactobacillus araffinosus DSM 20653</name>
    <dbReference type="NCBI Taxonomy" id="1423820"/>
    <lineage>
        <taxon>Bacteria</taxon>
        <taxon>Bacillati</taxon>
        <taxon>Bacillota</taxon>
        <taxon>Bacilli</taxon>
        <taxon>Lactobacillales</taxon>
        <taxon>Lactobacillaceae</taxon>
        <taxon>Ligilactobacillus</taxon>
    </lineage>
</organism>